<organism evidence="1 2">
    <name type="scientific">uncultured phage cr7_1</name>
    <dbReference type="NCBI Taxonomy" id="2772086"/>
    <lineage>
        <taxon>Viruses</taxon>
        <taxon>Duplodnaviria</taxon>
        <taxon>Heunggongvirae</taxon>
        <taxon>Uroviricota</taxon>
        <taxon>Caudoviricetes</taxon>
        <taxon>Crassvirales</taxon>
        <taxon>Suoliviridae</taxon>
        <taxon>Oafivirinae</taxon>
        <taxon>Burzaovirus</taxon>
        <taxon>Burzaovirus coli</taxon>
    </lineage>
</organism>
<dbReference type="KEGG" id="vg:65131224"/>
<keyword evidence="2" id="KW-1185">Reference proteome</keyword>
<proteinExistence type="predicted"/>
<dbReference type="EMBL" id="MT774402">
    <property type="protein sequence ID" value="QOR57287.1"/>
    <property type="molecule type" value="Genomic_DNA"/>
</dbReference>
<evidence type="ECO:0000313" key="2">
    <source>
        <dbReference type="Proteomes" id="UP000593599"/>
    </source>
</evidence>
<protein>
    <submittedName>
        <fullName evidence="1">Uncharacterized protein</fullName>
    </submittedName>
</protein>
<evidence type="ECO:0000313" key="1">
    <source>
        <dbReference type="EMBL" id="QOR57287.1"/>
    </source>
</evidence>
<name>A0A7M1RS66_9CAUD</name>
<sequence length="171" mass="19308">MKKINEIAVINSVSLNEKLYSFNEDNETFRVSLRITYSVANSDDSEDDDVISLSEFADSGCIVGKTYSCILNFDRVLEGGKHTEKEQDKALDELSKKFVGKKARFSTFDYTISELTDGNEKSITDGEHTYSSLANTYLGNVDDEAAELRKLKTRLTDMINDDFDYSTDDED</sequence>
<dbReference type="GeneID" id="65131224"/>
<reference evidence="1 2" key="1">
    <citation type="submission" date="2020-07" db="EMBL/GenBank/DDBJ databases">
        <title>Taxonomic proposal: Crassvirales, a new order of highly abundant and diverse bacterial viruses.</title>
        <authorList>
            <person name="Shkoporov A.N."/>
            <person name="Stockdale S.R."/>
            <person name="Guerin E."/>
            <person name="Ross R.P."/>
            <person name="Hill C."/>
        </authorList>
    </citation>
    <scope>NUCLEOTIDE SEQUENCE [LARGE SCALE GENOMIC DNA]</scope>
</reference>
<accession>A0A7M1RS66</accession>
<dbReference type="Proteomes" id="UP000593599">
    <property type="component" value="Segment"/>
</dbReference>
<dbReference type="RefSeq" id="YP_010112739.1">
    <property type="nucleotide sequence ID" value="NC_055895.1"/>
</dbReference>